<dbReference type="InterPro" id="IPR029021">
    <property type="entry name" value="Prot-tyrosine_phosphatase-like"/>
</dbReference>
<accession>A0A9D1F1V7</accession>
<protein>
    <submittedName>
        <fullName evidence="1">Tyrosine-protein phosphatase</fullName>
    </submittedName>
</protein>
<dbReference type="Gene3D" id="3.90.190.10">
    <property type="entry name" value="Protein tyrosine phosphatase superfamily"/>
    <property type="match status" value="1"/>
</dbReference>
<reference evidence="1" key="2">
    <citation type="journal article" date="2021" name="PeerJ">
        <title>Extensive microbial diversity within the chicken gut microbiome revealed by metagenomics and culture.</title>
        <authorList>
            <person name="Gilroy R."/>
            <person name="Ravi A."/>
            <person name="Getino M."/>
            <person name="Pursley I."/>
            <person name="Horton D.L."/>
            <person name="Alikhan N.F."/>
            <person name="Baker D."/>
            <person name="Gharbi K."/>
            <person name="Hall N."/>
            <person name="Watson M."/>
            <person name="Adriaenssens E.M."/>
            <person name="Foster-Nyarko E."/>
            <person name="Jarju S."/>
            <person name="Secka A."/>
            <person name="Antonio M."/>
            <person name="Oren A."/>
            <person name="Chaudhuri R.R."/>
            <person name="La Ragione R."/>
            <person name="Hildebrand F."/>
            <person name="Pallen M.J."/>
        </authorList>
    </citation>
    <scope>NUCLEOTIDE SEQUENCE</scope>
    <source>
        <strain evidence="1">CHK178-757</strain>
    </source>
</reference>
<reference evidence="1" key="1">
    <citation type="submission" date="2020-10" db="EMBL/GenBank/DDBJ databases">
        <authorList>
            <person name="Gilroy R."/>
        </authorList>
    </citation>
    <scope>NUCLEOTIDE SEQUENCE</scope>
    <source>
        <strain evidence="1">CHK178-757</strain>
    </source>
</reference>
<dbReference type="EMBL" id="DVIT01000004">
    <property type="protein sequence ID" value="HIS46103.1"/>
    <property type="molecule type" value="Genomic_DNA"/>
</dbReference>
<dbReference type="GO" id="GO:0004721">
    <property type="term" value="F:phosphoprotein phosphatase activity"/>
    <property type="evidence" value="ECO:0007669"/>
    <property type="project" value="InterPro"/>
</dbReference>
<evidence type="ECO:0000313" key="2">
    <source>
        <dbReference type="Proteomes" id="UP000823927"/>
    </source>
</evidence>
<dbReference type="Pfam" id="PF13350">
    <property type="entry name" value="Y_phosphatase3"/>
    <property type="match status" value="1"/>
</dbReference>
<dbReference type="SUPFAM" id="SSF52799">
    <property type="entry name" value="(Phosphotyrosine protein) phosphatases II"/>
    <property type="match status" value="1"/>
</dbReference>
<proteinExistence type="predicted"/>
<dbReference type="InterPro" id="IPR026893">
    <property type="entry name" value="Tyr/Ser_Pase_IphP-type"/>
</dbReference>
<comment type="caution">
    <text evidence="1">The sequence shown here is derived from an EMBL/GenBank/DDBJ whole genome shotgun (WGS) entry which is preliminary data.</text>
</comment>
<name>A0A9D1F1V7_9FIRM</name>
<evidence type="ECO:0000313" key="1">
    <source>
        <dbReference type="EMBL" id="HIS46103.1"/>
    </source>
</evidence>
<gene>
    <name evidence="1" type="ORF">IAB46_00840</name>
</gene>
<organism evidence="1 2">
    <name type="scientific">Candidatus Scybalocola faecigallinarum</name>
    <dbReference type="NCBI Taxonomy" id="2840941"/>
    <lineage>
        <taxon>Bacteria</taxon>
        <taxon>Bacillati</taxon>
        <taxon>Bacillota</taxon>
        <taxon>Clostridia</taxon>
        <taxon>Lachnospirales</taxon>
        <taxon>Lachnospiraceae</taxon>
        <taxon>Lachnospiraceae incertae sedis</taxon>
        <taxon>Candidatus Scybalocola (ex Gilroy et al. 2021)</taxon>
    </lineage>
</organism>
<dbReference type="Proteomes" id="UP000823927">
    <property type="component" value="Unassembled WGS sequence"/>
</dbReference>
<dbReference type="AlphaFoldDB" id="A0A9D1F1V7"/>
<sequence>MVIQKIPLENLQNTRDLGGFMTKDGRKVKPHRLIRSGDLKDATENDKKLLVDTYGLNMVIDFRTAQECKDCPDPRIPGVEYIWHPIFEEKASGITREKTVSVWGQVLFYTP</sequence>